<reference evidence="4" key="1">
    <citation type="submission" date="2019-11" db="EMBL/GenBank/DDBJ databases">
        <title>Isolation and characterization of two novel species in the genus Thiomicrorhabdus.</title>
        <authorList>
            <person name="Mochizuki J."/>
            <person name="Kojima H."/>
            <person name="Fukui M."/>
        </authorList>
    </citation>
    <scope>NUCLEOTIDE SEQUENCE [LARGE SCALE GENOMIC DNA]</scope>
    <source>
        <strain evidence="4">aks77</strain>
    </source>
</reference>
<evidence type="ECO:0000256" key="1">
    <source>
        <dbReference type="SAM" id="MobiDB-lite"/>
    </source>
</evidence>
<dbReference type="RefSeq" id="WP_173269521.1">
    <property type="nucleotide sequence ID" value="NZ_AP021889.1"/>
</dbReference>
<keyword evidence="2" id="KW-0812">Transmembrane</keyword>
<sequence>MDVIYVLIPIVLLFGFLVVIAFIWMAKKGFFEDLDGQGSRILMDDDDFPDAPKHPSTASEVSNEKTSQVSSSK</sequence>
<accession>A0A6F8PS29</accession>
<dbReference type="EMBL" id="AP021889">
    <property type="protein sequence ID" value="BBP44828.1"/>
    <property type="molecule type" value="Genomic_DNA"/>
</dbReference>
<evidence type="ECO:0000313" key="3">
    <source>
        <dbReference type="EMBL" id="BBP44828.1"/>
    </source>
</evidence>
<feature type="compositionally biased region" description="Polar residues" evidence="1">
    <location>
        <begin position="56"/>
        <end position="73"/>
    </location>
</feature>
<dbReference type="NCBIfam" id="TIGR00847">
    <property type="entry name" value="ccoS"/>
    <property type="match status" value="1"/>
</dbReference>
<dbReference type="Proteomes" id="UP000501726">
    <property type="component" value="Chromosome"/>
</dbReference>
<dbReference type="PANTHER" id="PTHR41532:SF1">
    <property type="entry name" value="FIXS PROTEIN"/>
    <property type="match status" value="1"/>
</dbReference>
<gene>
    <name evidence="3" type="ORF">THMIRHAS_02010</name>
</gene>
<keyword evidence="2" id="KW-0472">Membrane</keyword>
<proteinExistence type="predicted"/>
<dbReference type="KEGG" id="tse:THMIRHAS_02010"/>
<organism evidence="3 4">
    <name type="scientific">Thiosulfatimonas sediminis</name>
    <dbReference type="NCBI Taxonomy" id="2675054"/>
    <lineage>
        <taxon>Bacteria</taxon>
        <taxon>Pseudomonadati</taxon>
        <taxon>Pseudomonadota</taxon>
        <taxon>Gammaproteobacteria</taxon>
        <taxon>Thiotrichales</taxon>
        <taxon>Piscirickettsiaceae</taxon>
        <taxon>Thiosulfatimonas</taxon>
    </lineage>
</organism>
<dbReference type="AlphaFoldDB" id="A0A6F8PS29"/>
<protein>
    <submittedName>
        <fullName evidence="3">Cytochrome oxidase maturation protein, cbb3-type</fullName>
    </submittedName>
</protein>
<evidence type="ECO:0000256" key="2">
    <source>
        <dbReference type="SAM" id="Phobius"/>
    </source>
</evidence>
<dbReference type="PANTHER" id="PTHR41532">
    <property type="entry name" value="FIXS PROTEIN"/>
    <property type="match status" value="1"/>
</dbReference>
<name>A0A6F8PS29_9GAMM</name>
<dbReference type="Pfam" id="PF03597">
    <property type="entry name" value="FixS"/>
    <property type="match status" value="1"/>
</dbReference>
<feature type="region of interest" description="Disordered" evidence="1">
    <location>
        <begin position="45"/>
        <end position="73"/>
    </location>
</feature>
<keyword evidence="2" id="KW-1133">Transmembrane helix</keyword>
<feature type="transmembrane region" description="Helical" evidence="2">
    <location>
        <begin position="6"/>
        <end position="26"/>
    </location>
</feature>
<dbReference type="InterPro" id="IPR004714">
    <property type="entry name" value="Cyt_oxidase_maturation_cbb3"/>
</dbReference>
<evidence type="ECO:0000313" key="4">
    <source>
        <dbReference type="Proteomes" id="UP000501726"/>
    </source>
</evidence>
<keyword evidence="4" id="KW-1185">Reference proteome</keyword>